<evidence type="ECO:0000256" key="1">
    <source>
        <dbReference type="SAM" id="MobiDB-lite"/>
    </source>
</evidence>
<proteinExistence type="predicted"/>
<evidence type="ECO:0000313" key="3">
    <source>
        <dbReference type="Proteomes" id="UP000634136"/>
    </source>
</evidence>
<evidence type="ECO:0000313" key="2">
    <source>
        <dbReference type="EMBL" id="KAF7812375.1"/>
    </source>
</evidence>
<keyword evidence="3" id="KW-1185">Reference proteome</keyword>
<comment type="caution">
    <text evidence="2">The sequence shown here is derived from an EMBL/GenBank/DDBJ whole genome shotgun (WGS) entry which is preliminary data.</text>
</comment>
<name>A0A834W6X8_9FABA</name>
<dbReference type="AlphaFoldDB" id="A0A834W6X8"/>
<gene>
    <name evidence="2" type="ORF">G2W53_033351</name>
</gene>
<dbReference type="Proteomes" id="UP000634136">
    <property type="component" value="Unassembled WGS sequence"/>
</dbReference>
<reference evidence="2" key="1">
    <citation type="submission" date="2020-09" db="EMBL/GenBank/DDBJ databases">
        <title>Genome-Enabled Discovery of Anthraquinone Biosynthesis in Senna tora.</title>
        <authorList>
            <person name="Kang S.-H."/>
            <person name="Pandey R.P."/>
            <person name="Lee C.-M."/>
            <person name="Sim J.-S."/>
            <person name="Jeong J.-T."/>
            <person name="Choi B.-S."/>
            <person name="Jung M."/>
            <person name="Ginzburg D."/>
            <person name="Zhao K."/>
            <person name="Won S.Y."/>
            <person name="Oh T.-J."/>
            <person name="Yu Y."/>
            <person name="Kim N.-H."/>
            <person name="Lee O.R."/>
            <person name="Lee T.-H."/>
            <person name="Bashyal P."/>
            <person name="Kim T.-S."/>
            <person name="Lee W.-H."/>
            <person name="Kawkins C."/>
            <person name="Kim C.-K."/>
            <person name="Kim J.S."/>
            <person name="Ahn B.O."/>
            <person name="Rhee S.Y."/>
            <person name="Sohng J.K."/>
        </authorList>
    </citation>
    <scope>NUCLEOTIDE SEQUENCE</scope>
    <source>
        <tissue evidence="2">Leaf</tissue>
    </source>
</reference>
<accession>A0A834W6X8</accession>
<feature type="region of interest" description="Disordered" evidence="1">
    <location>
        <begin position="42"/>
        <end position="64"/>
    </location>
</feature>
<organism evidence="2 3">
    <name type="scientific">Senna tora</name>
    <dbReference type="NCBI Taxonomy" id="362788"/>
    <lineage>
        <taxon>Eukaryota</taxon>
        <taxon>Viridiplantae</taxon>
        <taxon>Streptophyta</taxon>
        <taxon>Embryophyta</taxon>
        <taxon>Tracheophyta</taxon>
        <taxon>Spermatophyta</taxon>
        <taxon>Magnoliopsida</taxon>
        <taxon>eudicotyledons</taxon>
        <taxon>Gunneridae</taxon>
        <taxon>Pentapetalae</taxon>
        <taxon>rosids</taxon>
        <taxon>fabids</taxon>
        <taxon>Fabales</taxon>
        <taxon>Fabaceae</taxon>
        <taxon>Caesalpinioideae</taxon>
        <taxon>Cassia clade</taxon>
        <taxon>Senna</taxon>
    </lineage>
</organism>
<protein>
    <submittedName>
        <fullName evidence="2">Serine/threonine-protein phosphatase 7 long form-like protein</fullName>
    </submittedName>
</protein>
<sequence length="324" mass="36079">MIKMHLHAAVKEKEKEKLNLRDQCSKVIRLMEDNAVLKRKVEEQTREFGSKNPPEGSAAPPPSFEDSSIDFYYSKELYKAANSEIEEIAGCLSVLHVCAWDRLPKLAPPRPPPHDPQAAIYQPLPPLAARGSLQQRCLRPRLTKELRNLVRLCATTQLCLVERQHSDRVLGQFGMTQSIPGSSRHLSVVHNMNPRNKNEQIWHRAYGPHAGAGDLTPPGGPSNAFQGLCTPRELFGTVSQCQIPSFGTLYSDPLVYQELPLMDFLSTFDVEVSLLWSDAMGVGGSVVQHSSLVFHIGLTFDLNQPHEQGDQSTEIKQLGDLQPC</sequence>
<dbReference type="EMBL" id="JAAIUW010000010">
    <property type="protein sequence ID" value="KAF7812375.1"/>
    <property type="molecule type" value="Genomic_DNA"/>
</dbReference>